<proteinExistence type="predicted"/>
<dbReference type="Proteomes" id="UP000282876">
    <property type="component" value="Unassembled WGS sequence"/>
</dbReference>
<organism evidence="1 2">
    <name type="scientific">Tubulinosema ratisbonensis</name>
    <dbReference type="NCBI Taxonomy" id="291195"/>
    <lineage>
        <taxon>Eukaryota</taxon>
        <taxon>Fungi</taxon>
        <taxon>Fungi incertae sedis</taxon>
        <taxon>Microsporidia</taxon>
        <taxon>Tubulinosematoidea</taxon>
        <taxon>Tubulinosematidae</taxon>
        <taxon>Tubulinosema</taxon>
    </lineage>
</organism>
<name>A0A437AMJ2_9MICR</name>
<gene>
    <name evidence="1" type="ORF">TUBRATIS_13090</name>
</gene>
<evidence type="ECO:0000313" key="1">
    <source>
        <dbReference type="EMBL" id="RVD92196.1"/>
    </source>
</evidence>
<dbReference type="EMBL" id="RCSS01000282">
    <property type="protein sequence ID" value="RVD92196.1"/>
    <property type="molecule type" value="Genomic_DNA"/>
</dbReference>
<sequence length="390" mass="46933">MITFIFIAIILSTKQKYGKNHLEKAVTQNKSQIQKAEQIKINKVNGIINKEKVILLYKDALLTLTNDLCESKESKFFEIVIWSILDLSFKIYYRADLLTQRIYDKNDKFMSICTQMTYKTRKIKEPTKILKFILPYVLKRNYFKKMINKIEINYLDCTDVKKIFLKIFNKLLKNLNNLNEAFYDVEMKNYKYNTSASKKKLDEKLSIDSEGQLRILNESKDFYELDAFLKCVKSFIKTLLVQRSLIRDKKNIHHIVSNMLLKYKSTIFLLFNHGEELFRKKYLPKYKIEILIDLHLDLCYSIYVLAVKRAKEMSIRLFSIYKLYLFYINFRNPSLDLFRSKFCFNYFISSDLVNEIKVKFIERKLKYSKQNHRGDFFLLKSLYNHFNEFY</sequence>
<keyword evidence="2" id="KW-1185">Reference proteome</keyword>
<reference evidence="1 2" key="1">
    <citation type="submission" date="2018-10" db="EMBL/GenBank/DDBJ databases">
        <title>Draft genome sequence of the microsporidian Tubulinosema ratisbonensis.</title>
        <authorList>
            <person name="Polonais V."/>
            <person name="Peyretaillade E."/>
            <person name="Niehus S."/>
            <person name="Wawrzyniak I."/>
            <person name="Franchet A."/>
            <person name="Gaspin C."/>
            <person name="Reichstadt M."/>
            <person name="Belser C."/>
            <person name="Labadie K."/>
            <person name="Delbac F."/>
            <person name="Ferrandon D."/>
        </authorList>
    </citation>
    <scope>NUCLEOTIDE SEQUENCE [LARGE SCALE GENOMIC DNA]</scope>
    <source>
        <strain evidence="1 2">Franzen</strain>
    </source>
</reference>
<accession>A0A437AMJ2</accession>
<comment type="caution">
    <text evidence="1">The sequence shown here is derived from an EMBL/GenBank/DDBJ whole genome shotgun (WGS) entry which is preliminary data.</text>
</comment>
<protein>
    <submittedName>
        <fullName evidence="1">Uncharacterized protein</fullName>
    </submittedName>
</protein>
<evidence type="ECO:0000313" key="2">
    <source>
        <dbReference type="Proteomes" id="UP000282876"/>
    </source>
</evidence>
<dbReference type="AlphaFoldDB" id="A0A437AMJ2"/>
<dbReference type="VEuPathDB" id="MicrosporidiaDB:TUBRATIS_13090"/>